<feature type="region of interest" description="Disordered" evidence="1">
    <location>
        <begin position="216"/>
        <end position="258"/>
    </location>
</feature>
<dbReference type="PANTHER" id="PTHR12354">
    <property type="entry name" value="INTERFERON-RELATED DEVELOPMENTAL REGULATOR"/>
    <property type="match status" value="1"/>
</dbReference>
<evidence type="ECO:0000259" key="3">
    <source>
        <dbReference type="Pfam" id="PF04836"/>
    </source>
</evidence>
<dbReference type="InterPro" id="IPR007701">
    <property type="entry name" value="Interferon-rel_develop_reg_N"/>
</dbReference>
<feature type="domain" description="Interferon-related developmental regulator N-terminal" evidence="4">
    <location>
        <begin position="381"/>
        <end position="491"/>
    </location>
</feature>
<feature type="domain" description="Interferon-related developmental regulator C-terminal" evidence="3">
    <location>
        <begin position="553"/>
        <end position="586"/>
    </location>
</feature>
<evidence type="ECO:0000256" key="1">
    <source>
        <dbReference type="SAM" id="MobiDB-lite"/>
    </source>
</evidence>
<keyword evidence="6" id="KW-1185">Reference proteome</keyword>
<dbReference type="Proteomes" id="UP000053240">
    <property type="component" value="Unassembled WGS sequence"/>
</dbReference>
<name>A0A194RG53_PAPMA</name>
<evidence type="ECO:0000313" key="6">
    <source>
        <dbReference type="Proteomes" id="UP000053240"/>
    </source>
</evidence>
<dbReference type="InterPro" id="IPR006921">
    <property type="entry name" value="Interferon-rel_develop_reg_C"/>
</dbReference>
<sequence>MLLCPLLVLLLLAFAACERAFNITHLIVPEVVAPGITDVEIECRYDANFTLLNWFKGPNEFFRYKPGAAPSTRSFPILGVGRVELIACGPAACRLRLGALTEEATGLYRCDIERDVPPYKFETRTAYMEVHGHEHRRPLLEGLAEEYGEEDDIQAYCRGAPDAEIRWYINGREIEEMRGSPSLKRQSSRLIFQGIPPLVTVQCAEFRYGKLSGSKEMKARWRDPTNSQKDERAQEQRNSSQVLKHKRTEQAYSSDEDAGIDMTIDNCSEISGQSDLKSNHEDAENDVQEKLEEKVLELIEALNARANAARAAALVSLQGALQRRYLAGLLANHRATLADHIARMLRRGRDGERRAAANVAPLLALQGDSSVKVSGAAVEEGVWHAAALDGWALLFSLAEAAHAAAILRSHPPSPARLLQLLEACNLEVRMAAGGALAVAHERSAEDEVWSGSEEPLLARLTQLARDPHKYRAKRDRKLQRATFRDILKYFEEDEVPELSVRVGSEAVVCDTWGSRAAYTALAGALGGGLRALAPHCAPLRHALALPAAPPLAPPPTRQDKLQRHLQNNAACKARTLARNKSRDKRSAALSL</sequence>
<evidence type="ECO:0000313" key="5">
    <source>
        <dbReference type="EMBL" id="KPJ14916.1"/>
    </source>
</evidence>
<dbReference type="EMBL" id="KQ460416">
    <property type="protein sequence ID" value="KPJ14916.1"/>
    <property type="molecule type" value="Genomic_DNA"/>
</dbReference>
<dbReference type="Pfam" id="PF05004">
    <property type="entry name" value="IFRD"/>
    <property type="match status" value="2"/>
</dbReference>
<gene>
    <name evidence="5" type="ORF">RR48_06838</name>
</gene>
<feature type="domain" description="Interferon-related developmental regulator N-terminal" evidence="4">
    <location>
        <begin position="266"/>
        <end position="371"/>
    </location>
</feature>
<accession>A0A194RG53</accession>
<dbReference type="Pfam" id="PF04836">
    <property type="entry name" value="IFRD_C"/>
    <property type="match status" value="1"/>
</dbReference>
<keyword evidence="2" id="KW-0732">Signal</keyword>
<reference evidence="5 6" key="1">
    <citation type="journal article" date="2015" name="Nat. Commun.">
        <title>Outbred genome sequencing and CRISPR/Cas9 gene editing in butterflies.</title>
        <authorList>
            <person name="Li X."/>
            <person name="Fan D."/>
            <person name="Zhang W."/>
            <person name="Liu G."/>
            <person name="Zhang L."/>
            <person name="Zhao L."/>
            <person name="Fang X."/>
            <person name="Chen L."/>
            <person name="Dong Y."/>
            <person name="Chen Y."/>
            <person name="Ding Y."/>
            <person name="Zhao R."/>
            <person name="Feng M."/>
            <person name="Zhu Y."/>
            <person name="Feng Y."/>
            <person name="Jiang X."/>
            <person name="Zhu D."/>
            <person name="Xiang H."/>
            <person name="Feng X."/>
            <person name="Li S."/>
            <person name="Wang J."/>
            <person name="Zhang G."/>
            <person name="Kronforst M.R."/>
            <person name="Wang W."/>
        </authorList>
    </citation>
    <scope>NUCLEOTIDE SEQUENCE [LARGE SCALE GENOMIC DNA]</scope>
    <source>
        <strain evidence="5">Ya'a_city_454_Pm</strain>
        <tissue evidence="5">Whole body</tissue>
    </source>
</reference>
<dbReference type="STRING" id="76193.A0A194RG53"/>
<feature type="chain" id="PRO_5008265162" evidence="2">
    <location>
        <begin position="21"/>
        <end position="591"/>
    </location>
</feature>
<dbReference type="PANTHER" id="PTHR12354:SF1">
    <property type="entry name" value="INTERFERON-RELATED DEVELOPMENTAL REGULATOR 1"/>
    <property type="match status" value="1"/>
</dbReference>
<protein>
    <submittedName>
        <fullName evidence="5">Interferon-related developmental regulator 1</fullName>
    </submittedName>
</protein>
<organism evidence="5 6">
    <name type="scientific">Papilio machaon</name>
    <name type="common">Old World swallowtail butterfly</name>
    <dbReference type="NCBI Taxonomy" id="76193"/>
    <lineage>
        <taxon>Eukaryota</taxon>
        <taxon>Metazoa</taxon>
        <taxon>Ecdysozoa</taxon>
        <taxon>Arthropoda</taxon>
        <taxon>Hexapoda</taxon>
        <taxon>Insecta</taxon>
        <taxon>Pterygota</taxon>
        <taxon>Neoptera</taxon>
        <taxon>Endopterygota</taxon>
        <taxon>Lepidoptera</taxon>
        <taxon>Glossata</taxon>
        <taxon>Ditrysia</taxon>
        <taxon>Papilionoidea</taxon>
        <taxon>Papilionidae</taxon>
        <taxon>Papilioninae</taxon>
        <taxon>Papilio</taxon>
    </lineage>
</organism>
<dbReference type="InterPro" id="IPR039777">
    <property type="entry name" value="IFRD"/>
</dbReference>
<feature type="signal peptide" evidence="2">
    <location>
        <begin position="1"/>
        <end position="20"/>
    </location>
</feature>
<dbReference type="InParanoid" id="A0A194RG53"/>
<feature type="compositionally biased region" description="Basic and acidic residues" evidence="1">
    <location>
        <begin position="216"/>
        <end position="235"/>
    </location>
</feature>
<evidence type="ECO:0000256" key="2">
    <source>
        <dbReference type="SAM" id="SignalP"/>
    </source>
</evidence>
<dbReference type="AlphaFoldDB" id="A0A194RG53"/>
<proteinExistence type="predicted"/>
<evidence type="ECO:0000259" key="4">
    <source>
        <dbReference type="Pfam" id="PF05004"/>
    </source>
</evidence>